<proteinExistence type="predicted"/>
<dbReference type="AlphaFoldDB" id="A0A7X4GZX6"/>
<gene>
    <name evidence="2" type="ORF">GTP56_07620</name>
</gene>
<organism evidence="2 3">
    <name type="scientific">Duganella margarita</name>
    <dbReference type="NCBI Taxonomy" id="2692170"/>
    <lineage>
        <taxon>Bacteria</taxon>
        <taxon>Pseudomonadati</taxon>
        <taxon>Pseudomonadota</taxon>
        <taxon>Betaproteobacteria</taxon>
        <taxon>Burkholderiales</taxon>
        <taxon>Oxalobacteraceae</taxon>
        <taxon>Telluria group</taxon>
        <taxon>Duganella</taxon>
    </lineage>
</organism>
<dbReference type="InterPro" id="IPR013424">
    <property type="entry name" value="Ice-binding_C"/>
</dbReference>
<sequence length="227" mass="22562">MTSAQADVVEVDGAHVSFLYNTDFWGLGTAVVSGDSITFTADPAFSLTRTVAAGGDPLSASHVASSPQALTVVAKSGYQVGFGVRTVYSGNFAVAPAVEGGNSISVSGNGALTGGSYANGLFTSGGSAAAYGGGISFYNGISGTINQTDTLQTKGAFDAVQASVKLISSLSLGTPGTSSVALTSYQYGFTATPLAAAPVPEPATYGMLLGGLGLLGVVARRRKNAPK</sequence>
<dbReference type="RefSeq" id="WP_161049637.1">
    <property type="nucleotide sequence ID" value="NZ_WWCR01000005.1"/>
</dbReference>
<reference evidence="2 3" key="1">
    <citation type="submission" date="2019-12" db="EMBL/GenBank/DDBJ databases">
        <title>Novel species isolated from a subtropical stream in China.</title>
        <authorList>
            <person name="Lu H."/>
        </authorList>
    </citation>
    <scope>NUCLEOTIDE SEQUENCE [LARGE SCALE GENOMIC DNA]</scope>
    <source>
        <strain evidence="2 3">FT134W</strain>
    </source>
</reference>
<comment type="caution">
    <text evidence="2">The sequence shown here is derived from an EMBL/GenBank/DDBJ whole genome shotgun (WGS) entry which is preliminary data.</text>
</comment>
<evidence type="ECO:0000313" key="2">
    <source>
        <dbReference type="EMBL" id="MYM72064.1"/>
    </source>
</evidence>
<dbReference type="NCBIfam" id="TIGR02595">
    <property type="entry name" value="PEP_CTERM"/>
    <property type="match status" value="1"/>
</dbReference>
<dbReference type="NCBIfam" id="NF038126">
    <property type="entry name" value="PEP_CTERM_FxDxF"/>
    <property type="match status" value="1"/>
</dbReference>
<evidence type="ECO:0000259" key="1">
    <source>
        <dbReference type="Pfam" id="PF07589"/>
    </source>
</evidence>
<accession>A0A7X4GZX6</accession>
<dbReference type="Proteomes" id="UP000469734">
    <property type="component" value="Unassembled WGS sequence"/>
</dbReference>
<evidence type="ECO:0000313" key="3">
    <source>
        <dbReference type="Proteomes" id="UP000469734"/>
    </source>
</evidence>
<dbReference type="EMBL" id="WWCR01000005">
    <property type="protein sequence ID" value="MYM72064.1"/>
    <property type="molecule type" value="Genomic_DNA"/>
</dbReference>
<dbReference type="Pfam" id="PF07589">
    <property type="entry name" value="PEP-CTERM"/>
    <property type="match status" value="1"/>
</dbReference>
<protein>
    <submittedName>
        <fullName evidence="2">PEP-CTERM sorting domain-containing protein</fullName>
    </submittedName>
</protein>
<name>A0A7X4GZX6_9BURK</name>
<feature type="domain" description="Ice-binding protein C-terminal" evidence="1">
    <location>
        <begin position="198"/>
        <end position="222"/>
    </location>
</feature>